<evidence type="ECO:0000313" key="1">
    <source>
        <dbReference type="EMBL" id="MBF8185411.1"/>
    </source>
</evidence>
<dbReference type="EMBL" id="JADOGI010000013">
    <property type="protein sequence ID" value="MBF8185411.1"/>
    <property type="molecule type" value="Genomic_DNA"/>
</dbReference>
<gene>
    <name evidence="1" type="ORF">ITP53_06595</name>
</gene>
<accession>A0A931A370</accession>
<evidence type="ECO:0008006" key="3">
    <source>
        <dbReference type="Google" id="ProtNLM"/>
    </source>
</evidence>
<comment type="caution">
    <text evidence="1">The sequence shown here is derived from an EMBL/GenBank/DDBJ whole genome shotgun (WGS) entry which is preliminary data.</text>
</comment>
<evidence type="ECO:0000313" key="2">
    <source>
        <dbReference type="Proteomes" id="UP000605361"/>
    </source>
</evidence>
<name>A0A931A370_9ACTN</name>
<organism evidence="1 2">
    <name type="scientific">Nonomuraea cypriaca</name>
    <dbReference type="NCBI Taxonomy" id="1187855"/>
    <lineage>
        <taxon>Bacteria</taxon>
        <taxon>Bacillati</taxon>
        <taxon>Actinomycetota</taxon>
        <taxon>Actinomycetes</taxon>
        <taxon>Streptosporangiales</taxon>
        <taxon>Streptosporangiaceae</taxon>
        <taxon>Nonomuraea</taxon>
    </lineage>
</organism>
<protein>
    <recommendedName>
        <fullName evidence="3">DUF1440 domain-containing protein</fullName>
    </recommendedName>
</protein>
<sequence length="150" mass="15547">MHTLVNGLIAGAAGTSALNIATYLDMVIRARGASTTPQRAVSKLADRAHLDLGEEEHASNRRDALGSLLGYATGAGAAVCYGLLTAGRRPSCPVGVLTLTALAMTGSNGPLMAMGVTDPRQWPPSSWLSDALPHLAYGVTAYAAYELLRP</sequence>
<dbReference type="RefSeq" id="WP_195894396.1">
    <property type="nucleotide sequence ID" value="NZ_JADOGI010000013.1"/>
</dbReference>
<keyword evidence="2" id="KW-1185">Reference proteome</keyword>
<proteinExistence type="predicted"/>
<reference evidence="1" key="1">
    <citation type="submission" date="2020-11" db="EMBL/GenBank/DDBJ databases">
        <title>Whole-genome analyses of Nonomuraea sp. K274.</title>
        <authorList>
            <person name="Veyisoglu A."/>
        </authorList>
    </citation>
    <scope>NUCLEOTIDE SEQUENCE</scope>
    <source>
        <strain evidence="1">K274</strain>
    </source>
</reference>
<dbReference type="AlphaFoldDB" id="A0A931A370"/>
<dbReference type="Proteomes" id="UP000605361">
    <property type="component" value="Unassembled WGS sequence"/>
</dbReference>